<dbReference type="InterPro" id="IPR028082">
    <property type="entry name" value="Peripla_BP_I"/>
</dbReference>
<dbReference type="STRING" id="1138170.GA0061105_10224"/>
<dbReference type="GO" id="GO:0048029">
    <property type="term" value="F:monosaccharide binding"/>
    <property type="evidence" value="ECO:0007669"/>
    <property type="project" value="InterPro"/>
</dbReference>
<dbReference type="GO" id="GO:0030288">
    <property type="term" value="C:outer membrane-bounded periplasmic space"/>
    <property type="evidence" value="ECO:0007669"/>
    <property type="project" value="TreeGrafter"/>
</dbReference>
<keyword evidence="5 9" id="KW-0732">Signal</keyword>
<keyword evidence="6" id="KW-0574">Periplasm</keyword>
<dbReference type="Gene3D" id="3.40.50.2300">
    <property type="match status" value="2"/>
</dbReference>
<keyword evidence="4" id="KW-0762">Sugar transport</keyword>
<dbReference type="NCBIfam" id="TIGR02634">
    <property type="entry name" value="xylF"/>
    <property type="match status" value="1"/>
</dbReference>
<evidence type="ECO:0000256" key="6">
    <source>
        <dbReference type="ARBA" id="ARBA00022764"/>
    </source>
</evidence>
<dbReference type="PANTHER" id="PTHR30036">
    <property type="entry name" value="D-XYLOSE-BINDING PERIPLASMIC PROTEIN"/>
    <property type="match status" value="1"/>
</dbReference>
<proteinExistence type="inferred from homology"/>
<keyword evidence="3" id="KW-0813">Transport</keyword>
<dbReference type="InterPro" id="IPR013456">
    <property type="entry name" value="XylF"/>
</dbReference>
<dbReference type="Pfam" id="PF13407">
    <property type="entry name" value="Peripla_BP_4"/>
    <property type="match status" value="1"/>
</dbReference>
<evidence type="ECO:0000259" key="10">
    <source>
        <dbReference type="Pfam" id="PF13407"/>
    </source>
</evidence>
<dbReference type="EMBL" id="FMAJ01000002">
    <property type="protein sequence ID" value="SCB57037.1"/>
    <property type="molecule type" value="Genomic_DNA"/>
</dbReference>
<feature type="chain" id="PRO_5008687055" description="D-xylose-binding periplasmic protein" evidence="9">
    <location>
        <begin position="37"/>
        <end position="359"/>
    </location>
</feature>
<dbReference type="Proteomes" id="UP000198723">
    <property type="component" value="Unassembled WGS sequence"/>
</dbReference>
<dbReference type="SUPFAM" id="SSF53822">
    <property type="entry name" value="Periplasmic binding protein-like I"/>
    <property type="match status" value="1"/>
</dbReference>
<comment type="similarity">
    <text evidence="2">Belongs to the bacterial solute-binding protein 2 family.</text>
</comment>
<evidence type="ECO:0000256" key="7">
    <source>
        <dbReference type="ARBA" id="ARBA00054884"/>
    </source>
</evidence>
<dbReference type="InterPro" id="IPR025997">
    <property type="entry name" value="SBP_2_dom"/>
</dbReference>
<evidence type="ECO:0000256" key="1">
    <source>
        <dbReference type="ARBA" id="ARBA00004418"/>
    </source>
</evidence>
<evidence type="ECO:0000256" key="4">
    <source>
        <dbReference type="ARBA" id="ARBA00022597"/>
    </source>
</evidence>
<evidence type="ECO:0000313" key="12">
    <source>
        <dbReference type="Proteomes" id="UP000198723"/>
    </source>
</evidence>
<comment type="subcellular location">
    <subcellularLocation>
        <location evidence="1">Periplasm</location>
    </subcellularLocation>
</comment>
<dbReference type="AlphaFoldDB" id="A0A1C3XXQ2"/>
<reference evidence="11 12" key="1">
    <citation type="submission" date="2016-08" db="EMBL/GenBank/DDBJ databases">
        <authorList>
            <person name="Seilhamer J.J."/>
        </authorList>
    </citation>
    <scope>NUCLEOTIDE SEQUENCE [LARGE SCALE GENOMIC DNA]</scope>
    <source>
        <strain evidence="11 12">HBR26</strain>
    </source>
</reference>
<sequence>MGWAGRYSLGRTIMKSILKLMAGAAILVSVHTAAMAADLVVGVSWSNFQEERWKTDEAAIKKALEAKGAKYISADAQSSAAKQLTDVESLISQGANALIILAQDSDAIGPAIEKAAAEGIPVVGYDRLIENPAAFYITFDNKEVGRLQAEGVFKVKPEGNYVFIKGSSSDPNADFLFSGQQEVLKAAIDAGKIKNVGEAYTDGWLPENAQRNMEQFLTANNNKVDAVVASNDGTAGGAIAALDAQGLAGSVPVSGQDGDKAALNRIALGTQTVSVWKDSRELGKRAAEIALDLAGGKDMSKVDGVQAFKGGPKGVEMQSVFLKPLAITKDNLNVVIDAGWISKAEACQGVKADTVAACK</sequence>
<name>A0A1C3XXQ2_9HYPH</name>
<evidence type="ECO:0000256" key="2">
    <source>
        <dbReference type="ARBA" id="ARBA00007639"/>
    </source>
</evidence>
<feature type="signal peptide" evidence="9">
    <location>
        <begin position="1"/>
        <end position="36"/>
    </location>
</feature>
<dbReference type="FunFam" id="3.40.50.2300:FF:000078">
    <property type="entry name" value="D-xylose ABC transporter substrate-binding protein"/>
    <property type="match status" value="1"/>
</dbReference>
<evidence type="ECO:0000256" key="9">
    <source>
        <dbReference type="SAM" id="SignalP"/>
    </source>
</evidence>
<dbReference type="GO" id="GO:0015753">
    <property type="term" value="P:D-xylose transmembrane transport"/>
    <property type="evidence" value="ECO:0007669"/>
    <property type="project" value="InterPro"/>
</dbReference>
<protein>
    <recommendedName>
        <fullName evidence="8">D-xylose-binding periplasmic protein</fullName>
    </recommendedName>
</protein>
<dbReference type="PANTHER" id="PTHR30036:SF1">
    <property type="entry name" value="D-XYLOSE-BINDING PERIPLASMIC PROTEIN"/>
    <property type="match status" value="1"/>
</dbReference>
<gene>
    <name evidence="11" type="ORF">GA0061105_10224</name>
</gene>
<comment type="function">
    <text evidence="7">Involved in the high-affinity D-xylose membrane transport system. Binds with high affinity to xylose.</text>
</comment>
<evidence type="ECO:0000256" key="8">
    <source>
        <dbReference type="ARBA" id="ARBA00071234"/>
    </source>
</evidence>
<evidence type="ECO:0000256" key="3">
    <source>
        <dbReference type="ARBA" id="ARBA00022448"/>
    </source>
</evidence>
<feature type="domain" description="Periplasmic binding protein" evidence="10">
    <location>
        <begin position="41"/>
        <end position="297"/>
    </location>
</feature>
<organism evidence="11 12">
    <name type="scientific">Rhizobium aethiopicum</name>
    <dbReference type="NCBI Taxonomy" id="1138170"/>
    <lineage>
        <taxon>Bacteria</taxon>
        <taxon>Pseudomonadati</taxon>
        <taxon>Pseudomonadota</taxon>
        <taxon>Alphaproteobacteria</taxon>
        <taxon>Hyphomicrobiales</taxon>
        <taxon>Rhizobiaceae</taxon>
        <taxon>Rhizobium/Agrobacterium group</taxon>
        <taxon>Rhizobium</taxon>
    </lineage>
</organism>
<evidence type="ECO:0000313" key="11">
    <source>
        <dbReference type="EMBL" id="SCB57037.1"/>
    </source>
</evidence>
<evidence type="ECO:0000256" key="5">
    <source>
        <dbReference type="ARBA" id="ARBA00022729"/>
    </source>
</evidence>
<dbReference type="CDD" id="cd19993">
    <property type="entry name" value="PBP1_ABC_xylose_binding-like"/>
    <property type="match status" value="1"/>
</dbReference>
<dbReference type="InterPro" id="IPR050555">
    <property type="entry name" value="Bact_Solute-Bind_Prot2"/>
</dbReference>
<accession>A0A1C3XXQ2</accession>